<evidence type="ECO:0000256" key="7">
    <source>
        <dbReference type="ARBA" id="ARBA00048670"/>
    </source>
</evidence>
<dbReference type="InterPro" id="IPR019455">
    <property type="entry name" value="Acetolactate_synth_ssu_C"/>
</dbReference>
<accession>A0A098R0Q8</accession>
<dbReference type="SUPFAM" id="SSF55021">
    <property type="entry name" value="ACT-like"/>
    <property type="match status" value="2"/>
</dbReference>
<dbReference type="CDD" id="cd04878">
    <property type="entry name" value="ACT_AHAS"/>
    <property type="match status" value="1"/>
</dbReference>
<dbReference type="InterPro" id="IPR027271">
    <property type="entry name" value="Acetolactate_synth/TF_NikR_C"/>
</dbReference>
<dbReference type="UniPathway" id="UPA00047">
    <property type="reaction ID" value="UER00055"/>
</dbReference>
<comment type="catalytic activity">
    <reaction evidence="7 8">
        <text>2 pyruvate + H(+) = (2S)-2-acetolactate + CO2</text>
        <dbReference type="Rhea" id="RHEA:25249"/>
        <dbReference type="ChEBI" id="CHEBI:15361"/>
        <dbReference type="ChEBI" id="CHEBI:15378"/>
        <dbReference type="ChEBI" id="CHEBI:16526"/>
        <dbReference type="ChEBI" id="CHEBI:58476"/>
        <dbReference type="EC" id="2.2.1.6"/>
    </reaction>
</comment>
<evidence type="ECO:0000256" key="3">
    <source>
        <dbReference type="ARBA" id="ARBA00006341"/>
    </source>
</evidence>
<evidence type="ECO:0000256" key="5">
    <source>
        <dbReference type="ARBA" id="ARBA00022605"/>
    </source>
</evidence>
<dbReference type="AlphaFoldDB" id="A0A098R0Q8"/>
<evidence type="ECO:0000256" key="2">
    <source>
        <dbReference type="ARBA" id="ARBA00005025"/>
    </source>
</evidence>
<evidence type="ECO:0000256" key="1">
    <source>
        <dbReference type="ARBA" id="ARBA00004974"/>
    </source>
</evidence>
<dbReference type="Gene3D" id="3.30.70.1150">
    <property type="entry name" value="ACT-like. Chain A, domain 2"/>
    <property type="match status" value="1"/>
</dbReference>
<dbReference type="InterPro" id="IPR004789">
    <property type="entry name" value="Acetalactate_synth_ssu"/>
</dbReference>
<dbReference type="GO" id="GO:0003984">
    <property type="term" value="F:acetolactate synthase activity"/>
    <property type="evidence" value="ECO:0007669"/>
    <property type="project" value="UniProtKB-UniRule"/>
</dbReference>
<dbReference type="Gene3D" id="3.30.70.260">
    <property type="match status" value="1"/>
</dbReference>
<evidence type="ECO:0000259" key="9">
    <source>
        <dbReference type="PROSITE" id="PS51671"/>
    </source>
</evidence>
<evidence type="ECO:0000256" key="8">
    <source>
        <dbReference type="RuleBase" id="RU368092"/>
    </source>
</evidence>
<keyword evidence="6 8" id="KW-0100">Branched-chain amino acid biosynthesis</keyword>
<comment type="similarity">
    <text evidence="3 8">Belongs to the acetolactate synthase small subunit family.</text>
</comment>
<dbReference type="Proteomes" id="UP000029692">
    <property type="component" value="Unassembled WGS sequence"/>
</dbReference>
<protein>
    <recommendedName>
        <fullName evidence="8">Acetolactate synthase small subunit</fullName>
        <shortName evidence="8">AHAS</shortName>
        <shortName evidence="8">ALS</shortName>
        <ecNumber evidence="8">2.2.1.6</ecNumber>
    </recommendedName>
    <alternativeName>
        <fullName evidence="8">Acetohydroxy-acid synthase small subunit</fullName>
    </alternativeName>
</protein>
<sequence length="156" mass="17375">MFVANKPGVLIRIALVFARRGYNIDSLVVSESKDARYSTMNIVATGDELVLDQILKQLNKLVDVIRAHDRTEDDIIQKELALYKIQCTGESRMQVLQLAHAMGCETTDVSESTVILLAHGHSEQLDSISQILEQYGVIEMVRTGKVLMARGEELTS</sequence>
<evidence type="ECO:0000313" key="11">
    <source>
        <dbReference type="Proteomes" id="UP000029692"/>
    </source>
</evidence>
<dbReference type="PROSITE" id="PS51671">
    <property type="entry name" value="ACT"/>
    <property type="match status" value="1"/>
</dbReference>
<dbReference type="InterPro" id="IPR045865">
    <property type="entry name" value="ACT-like_dom_sf"/>
</dbReference>
<gene>
    <name evidence="10" type="ORF">DC28_00515</name>
</gene>
<dbReference type="Pfam" id="PF22629">
    <property type="entry name" value="ACT_AHAS_ss"/>
    <property type="match status" value="1"/>
</dbReference>
<dbReference type="EC" id="2.2.1.6" evidence="8"/>
<dbReference type="InterPro" id="IPR039557">
    <property type="entry name" value="AHAS_ACT"/>
</dbReference>
<dbReference type="NCBIfam" id="TIGR00119">
    <property type="entry name" value="acolac_sm"/>
    <property type="match status" value="1"/>
</dbReference>
<feature type="domain" description="ACT" evidence="9">
    <location>
        <begin position="1"/>
        <end position="72"/>
    </location>
</feature>
<dbReference type="STRING" id="1480694.DC28_00515"/>
<dbReference type="GO" id="GO:0009099">
    <property type="term" value="P:L-valine biosynthetic process"/>
    <property type="evidence" value="ECO:0007669"/>
    <property type="project" value="UniProtKB-UniRule"/>
</dbReference>
<comment type="function">
    <text evidence="8">Catalyzes the conversion of 2 pyruvate molecules into acetolactate in the first common step of the biosynthetic pathway of the branched-amino acids such as leucine, isoleucine, and valine.</text>
</comment>
<dbReference type="InterPro" id="IPR054480">
    <property type="entry name" value="AHAS_small-like_ACT"/>
</dbReference>
<dbReference type="GO" id="GO:0009097">
    <property type="term" value="P:isoleucine biosynthetic process"/>
    <property type="evidence" value="ECO:0007669"/>
    <property type="project" value="UniProtKB-UniRule"/>
</dbReference>
<comment type="caution">
    <text evidence="10">The sequence shown here is derived from an EMBL/GenBank/DDBJ whole genome shotgun (WGS) entry which is preliminary data.</text>
</comment>
<organism evidence="10 11">
    <name type="scientific">Spirochaeta lutea</name>
    <dbReference type="NCBI Taxonomy" id="1480694"/>
    <lineage>
        <taxon>Bacteria</taxon>
        <taxon>Pseudomonadati</taxon>
        <taxon>Spirochaetota</taxon>
        <taxon>Spirochaetia</taxon>
        <taxon>Spirochaetales</taxon>
        <taxon>Spirochaetaceae</taxon>
        <taxon>Spirochaeta</taxon>
    </lineage>
</organism>
<comment type="pathway">
    <text evidence="2 8">Amino-acid biosynthesis; L-valine biosynthesis; L-valine from pyruvate: step 1/4.</text>
</comment>
<dbReference type="InterPro" id="IPR002912">
    <property type="entry name" value="ACT_dom"/>
</dbReference>
<comment type="pathway">
    <text evidence="1 8">Amino-acid biosynthesis; L-isoleucine biosynthesis; L-isoleucine from 2-oxobutanoate: step 1/4.</text>
</comment>
<keyword evidence="5 8" id="KW-0028">Amino-acid biosynthesis</keyword>
<evidence type="ECO:0000256" key="4">
    <source>
        <dbReference type="ARBA" id="ARBA00011744"/>
    </source>
</evidence>
<dbReference type="NCBIfam" id="NF008864">
    <property type="entry name" value="PRK11895.1"/>
    <property type="match status" value="1"/>
</dbReference>
<dbReference type="EMBL" id="JNUP01000003">
    <property type="protein sequence ID" value="KGE73750.1"/>
    <property type="molecule type" value="Genomic_DNA"/>
</dbReference>
<dbReference type="eggNOG" id="COG0440">
    <property type="taxonomic scope" value="Bacteria"/>
</dbReference>
<comment type="subunit">
    <text evidence="4 8">Dimer of large and small chains.</text>
</comment>
<dbReference type="UniPathway" id="UPA00049">
    <property type="reaction ID" value="UER00059"/>
</dbReference>
<dbReference type="GO" id="GO:0005829">
    <property type="term" value="C:cytosol"/>
    <property type="evidence" value="ECO:0007669"/>
    <property type="project" value="TreeGrafter"/>
</dbReference>
<dbReference type="PANTHER" id="PTHR30239:SF0">
    <property type="entry name" value="ACETOLACTATE SYNTHASE SMALL SUBUNIT 1, CHLOROPLASTIC"/>
    <property type="match status" value="1"/>
</dbReference>
<keyword evidence="11" id="KW-1185">Reference proteome</keyword>
<evidence type="ECO:0000313" key="10">
    <source>
        <dbReference type="EMBL" id="KGE73750.1"/>
    </source>
</evidence>
<evidence type="ECO:0000256" key="6">
    <source>
        <dbReference type="ARBA" id="ARBA00023304"/>
    </source>
</evidence>
<dbReference type="PANTHER" id="PTHR30239">
    <property type="entry name" value="ACETOLACTATE SYNTHASE SMALL SUBUNIT"/>
    <property type="match status" value="1"/>
</dbReference>
<dbReference type="Pfam" id="PF10369">
    <property type="entry name" value="ALS_ss_C"/>
    <property type="match status" value="1"/>
</dbReference>
<dbReference type="GO" id="GO:1990610">
    <property type="term" value="F:acetolactate synthase regulator activity"/>
    <property type="evidence" value="ECO:0007669"/>
    <property type="project" value="UniProtKB-UniRule"/>
</dbReference>
<name>A0A098R0Q8_9SPIO</name>
<proteinExistence type="inferred from homology"/>
<reference evidence="10 11" key="1">
    <citation type="submission" date="2014-05" db="EMBL/GenBank/DDBJ databases">
        <title>De novo Genome Sequence of Spirocheata sp.</title>
        <authorList>
            <person name="Shivani Y."/>
            <person name="Subhash Y."/>
            <person name="Tushar L."/>
            <person name="Sasikala C."/>
            <person name="Ramana C.V."/>
        </authorList>
    </citation>
    <scope>NUCLEOTIDE SEQUENCE [LARGE SCALE GENOMIC DNA]</scope>
    <source>
        <strain evidence="10 11">JC230</strain>
    </source>
</reference>
<keyword evidence="8" id="KW-0808">Transferase</keyword>